<sequence>MHALMFITSSSPSIMAPVKRPPPLPECSSSDIPEIGTEGVVDSSTAGEPPEIIPETQLQAFTVPRKRGRGPISSSCSSALLLHFPTTLKYSFLIVLVAFQGDCKFVNREPCLKFRRELRLSSDHYSRILASDTHLSC</sequence>
<evidence type="ECO:0000313" key="2">
    <source>
        <dbReference type="Proteomes" id="UP000825729"/>
    </source>
</evidence>
<dbReference type="EMBL" id="JAINDJ010000004">
    <property type="protein sequence ID" value="KAG9450141.1"/>
    <property type="molecule type" value="Genomic_DNA"/>
</dbReference>
<dbReference type="Proteomes" id="UP000825729">
    <property type="component" value="Unassembled WGS sequence"/>
</dbReference>
<gene>
    <name evidence="1" type="ORF">H6P81_010106</name>
</gene>
<accession>A0AAV7EP09</accession>
<dbReference type="AlphaFoldDB" id="A0AAV7EP09"/>
<organism evidence="1 2">
    <name type="scientific">Aristolochia fimbriata</name>
    <name type="common">White veined hardy Dutchman's pipe vine</name>
    <dbReference type="NCBI Taxonomy" id="158543"/>
    <lineage>
        <taxon>Eukaryota</taxon>
        <taxon>Viridiplantae</taxon>
        <taxon>Streptophyta</taxon>
        <taxon>Embryophyta</taxon>
        <taxon>Tracheophyta</taxon>
        <taxon>Spermatophyta</taxon>
        <taxon>Magnoliopsida</taxon>
        <taxon>Magnoliidae</taxon>
        <taxon>Piperales</taxon>
        <taxon>Aristolochiaceae</taxon>
        <taxon>Aristolochia</taxon>
    </lineage>
</organism>
<comment type="caution">
    <text evidence="1">The sequence shown here is derived from an EMBL/GenBank/DDBJ whole genome shotgun (WGS) entry which is preliminary data.</text>
</comment>
<protein>
    <submittedName>
        <fullName evidence="1">Uncharacterized protein</fullName>
    </submittedName>
</protein>
<evidence type="ECO:0000313" key="1">
    <source>
        <dbReference type="EMBL" id="KAG9450141.1"/>
    </source>
</evidence>
<proteinExistence type="predicted"/>
<name>A0AAV7EP09_ARIFI</name>
<reference evidence="1 2" key="1">
    <citation type="submission" date="2021-07" db="EMBL/GenBank/DDBJ databases">
        <title>The Aristolochia fimbriata genome: insights into angiosperm evolution, floral development and chemical biosynthesis.</title>
        <authorList>
            <person name="Jiao Y."/>
        </authorList>
    </citation>
    <scope>NUCLEOTIDE SEQUENCE [LARGE SCALE GENOMIC DNA]</scope>
    <source>
        <strain evidence="1">IBCAS-2021</strain>
        <tissue evidence="1">Leaf</tissue>
    </source>
</reference>
<keyword evidence="2" id="KW-1185">Reference proteome</keyword>